<name>A0A0X8VC36_ANAPI</name>
<dbReference type="Proteomes" id="UP000068026">
    <property type="component" value="Chromosome"/>
</dbReference>
<evidence type="ECO:0000313" key="4">
    <source>
        <dbReference type="Proteomes" id="UP000184204"/>
    </source>
</evidence>
<dbReference type="EMBL" id="FQUA01000002">
    <property type="protein sequence ID" value="SHE44436.1"/>
    <property type="molecule type" value="Genomic_DNA"/>
</dbReference>
<evidence type="ECO:0000313" key="2">
    <source>
        <dbReference type="EMBL" id="SHE44436.1"/>
    </source>
</evidence>
<dbReference type="RefSeq" id="WP_157881626.1">
    <property type="nucleotide sequence ID" value="NZ_CP014223.1"/>
</dbReference>
<accession>A0A0X8VC36</accession>
<gene>
    <name evidence="1" type="ORF">CPRO_07480</name>
    <name evidence="2" type="ORF">SAMN02745151_00731</name>
</gene>
<keyword evidence="3" id="KW-1185">Reference proteome</keyword>
<sequence>MPIEQRAHELALLYMERYMVMRDIQEPEQLVIVYKQVYSDYLEQLSRN</sequence>
<evidence type="ECO:0000313" key="3">
    <source>
        <dbReference type="Proteomes" id="UP000068026"/>
    </source>
</evidence>
<dbReference type="EMBL" id="CP014223">
    <property type="protein sequence ID" value="AMJ40349.1"/>
    <property type="molecule type" value="Genomic_DNA"/>
</dbReference>
<reference evidence="1 3" key="1">
    <citation type="journal article" date="2016" name="Genome Announc.">
        <title>Complete Genome Sequence of the Amino Acid-Fermenting Clostridium propionicum X2 (DSM 1682).</title>
        <authorList>
            <person name="Poehlein A."/>
            <person name="Schlien K."/>
            <person name="Chowdhury N.P."/>
            <person name="Gottschalk G."/>
            <person name="Buckel W."/>
            <person name="Daniel R."/>
        </authorList>
    </citation>
    <scope>NUCLEOTIDE SEQUENCE [LARGE SCALE GENOMIC DNA]</scope>
    <source>
        <strain evidence="1 3">X2</strain>
    </source>
</reference>
<dbReference type="KEGG" id="cpro:CPRO_07480"/>
<dbReference type="Proteomes" id="UP000184204">
    <property type="component" value="Unassembled WGS sequence"/>
</dbReference>
<proteinExistence type="predicted"/>
<dbReference type="AlphaFoldDB" id="A0A0X8VC36"/>
<reference evidence="3" key="2">
    <citation type="submission" date="2016-01" db="EMBL/GenBank/DDBJ databases">
        <authorList>
            <person name="Poehlein A."/>
            <person name="Schlien K."/>
            <person name="Gottschalk G."/>
            <person name="Buckel W."/>
            <person name="Daniel R."/>
        </authorList>
    </citation>
    <scope>NUCLEOTIDE SEQUENCE [LARGE SCALE GENOMIC DNA]</scope>
    <source>
        <strain evidence="3">X2</strain>
    </source>
</reference>
<reference evidence="4" key="4">
    <citation type="submission" date="2016-11" db="EMBL/GenBank/DDBJ databases">
        <authorList>
            <person name="Jaros S."/>
            <person name="Januszkiewicz K."/>
            <person name="Wedrychowicz H."/>
        </authorList>
    </citation>
    <scope>NUCLEOTIDE SEQUENCE [LARGE SCALE GENOMIC DNA]</scope>
    <source>
        <strain evidence="4">DSM 1682</strain>
    </source>
</reference>
<evidence type="ECO:0000313" key="1">
    <source>
        <dbReference type="EMBL" id="AMJ40349.1"/>
    </source>
</evidence>
<reference evidence="2" key="3">
    <citation type="submission" date="2016-11" db="EMBL/GenBank/DDBJ databases">
        <authorList>
            <person name="Varghese N."/>
            <person name="Submissions S."/>
        </authorList>
    </citation>
    <scope>NUCLEOTIDE SEQUENCE</scope>
    <source>
        <strain evidence="2">DSM 1682</strain>
    </source>
</reference>
<protein>
    <submittedName>
        <fullName evidence="2">Uncharacterized protein</fullName>
    </submittedName>
</protein>
<organism evidence="2 4">
    <name type="scientific">Anaerotignum propionicum DSM 1682</name>
    <dbReference type="NCBI Taxonomy" id="991789"/>
    <lineage>
        <taxon>Bacteria</taxon>
        <taxon>Bacillati</taxon>
        <taxon>Bacillota</taxon>
        <taxon>Clostridia</taxon>
        <taxon>Lachnospirales</taxon>
        <taxon>Anaerotignaceae</taxon>
        <taxon>Anaerotignum</taxon>
    </lineage>
</organism>